<comment type="caution">
    <text evidence="1">The sequence shown here is derived from an EMBL/GenBank/DDBJ whole genome shotgun (WGS) entry which is preliminary data.</text>
</comment>
<name>A0A6L2JP67_TANCI</name>
<protein>
    <submittedName>
        <fullName evidence="1">Bulb-type lectin domain-containing protein</fullName>
    </submittedName>
</protein>
<reference evidence="1" key="1">
    <citation type="journal article" date="2019" name="Sci. Rep.">
        <title>Draft genome of Tanacetum cinerariifolium, the natural source of mosquito coil.</title>
        <authorList>
            <person name="Yamashiro T."/>
            <person name="Shiraishi A."/>
            <person name="Satake H."/>
            <person name="Nakayama K."/>
        </authorList>
    </citation>
    <scope>NUCLEOTIDE SEQUENCE</scope>
</reference>
<gene>
    <name evidence="1" type="ORF">Tci_009412</name>
</gene>
<keyword evidence="1" id="KW-0430">Lectin</keyword>
<sequence>MVGEIMGLSKGNREEVKKCYMNYLEILISHFKTARAPRKGHNDALLEPAWRAEKDRECLGSHQWEIGEDGAQRTRPAVLKGKKIIEHFDVQLEDTTKSPKEPTQVHYKGDQKFQKMYTVPSSSRIKEEYGSSTSRTSDDFIFIT</sequence>
<proteinExistence type="predicted"/>
<dbReference type="GO" id="GO:0030246">
    <property type="term" value="F:carbohydrate binding"/>
    <property type="evidence" value="ECO:0007669"/>
    <property type="project" value="UniProtKB-KW"/>
</dbReference>
<organism evidence="1">
    <name type="scientific">Tanacetum cinerariifolium</name>
    <name type="common">Dalmatian daisy</name>
    <name type="synonym">Chrysanthemum cinerariifolium</name>
    <dbReference type="NCBI Taxonomy" id="118510"/>
    <lineage>
        <taxon>Eukaryota</taxon>
        <taxon>Viridiplantae</taxon>
        <taxon>Streptophyta</taxon>
        <taxon>Embryophyta</taxon>
        <taxon>Tracheophyta</taxon>
        <taxon>Spermatophyta</taxon>
        <taxon>Magnoliopsida</taxon>
        <taxon>eudicotyledons</taxon>
        <taxon>Gunneridae</taxon>
        <taxon>Pentapetalae</taxon>
        <taxon>asterids</taxon>
        <taxon>campanulids</taxon>
        <taxon>Asterales</taxon>
        <taxon>Asteraceae</taxon>
        <taxon>Asteroideae</taxon>
        <taxon>Anthemideae</taxon>
        <taxon>Anthemidinae</taxon>
        <taxon>Tanacetum</taxon>
    </lineage>
</organism>
<dbReference type="EMBL" id="BKCJ010000929">
    <property type="protein sequence ID" value="GEU37434.1"/>
    <property type="molecule type" value="Genomic_DNA"/>
</dbReference>
<evidence type="ECO:0000313" key="1">
    <source>
        <dbReference type="EMBL" id="GEU37434.1"/>
    </source>
</evidence>
<dbReference type="AlphaFoldDB" id="A0A6L2JP67"/>
<accession>A0A6L2JP67</accession>